<comment type="caution">
    <text evidence="1">The sequence shown here is derived from an EMBL/GenBank/DDBJ whole genome shotgun (WGS) entry which is preliminary data.</text>
</comment>
<reference evidence="1 2" key="1">
    <citation type="journal article" date="2014" name="Genome Announc.">
        <title>Genome Sequence of Afipia felis Strain 76713, Isolated in Hospital Water Using an Amoeba Co-Culture Procedure.</title>
        <authorList>
            <person name="Benamar S."/>
            <person name="La Scola B."/>
            <person name="Croce O."/>
        </authorList>
    </citation>
    <scope>NUCLEOTIDE SEQUENCE [LARGE SCALE GENOMIC DNA]</scope>
    <source>
        <strain evidence="1 2">76713</strain>
    </source>
</reference>
<dbReference type="RefSeq" id="WP_048757397.1">
    <property type="nucleotide sequence ID" value="NZ_CCAZ020000002.1"/>
</dbReference>
<organism evidence="1 2">
    <name type="scientific">Afipia felis</name>
    <name type="common">Cat scratch disease bacillus</name>
    <dbReference type="NCBI Taxonomy" id="1035"/>
    <lineage>
        <taxon>Bacteria</taxon>
        <taxon>Pseudomonadati</taxon>
        <taxon>Pseudomonadota</taxon>
        <taxon>Alphaproteobacteria</taxon>
        <taxon>Hyphomicrobiales</taxon>
        <taxon>Nitrobacteraceae</taxon>
        <taxon>Afipia</taxon>
    </lineage>
</organism>
<sequence length="162" mass="16878">MSLYPVAGCKIYIGTVLADKATDFVASDFAAVTWTAIDGWEQMGAIGDTAQVITTSLINRGRDIKQKGTRNAGSMQNVFAIVPADAGQIALIAAEKTSSNYAFKIELNDKPAGVGATPSQRLFIGLVTSAQEAGGEANTVQKLNATIEINSNIVPVAADEGD</sequence>
<dbReference type="Gene3D" id="4.10.410.40">
    <property type="match status" value="1"/>
</dbReference>
<name>A0A090N841_AFIFE</name>
<proteinExistence type="predicted"/>
<dbReference type="EMBL" id="CCAZ020000002">
    <property type="protein sequence ID" value="CEG09478.1"/>
    <property type="molecule type" value="Genomic_DNA"/>
</dbReference>
<dbReference type="STRING" id="1035.BN961_02904"/>
<protein>
    <submittedName>
        <fullName evidence="1">Uncharacterized protein</fullName>
    </submittedName>
</protein>
<dbReference type="AlphaFoldDB" id="A0A090N841"/>
<dbReference type="OrthoDB" id="6976379at2"/>
<dbReference type="Proteomes" id="UP000035762">
    <property type="component" value="Unassembled WGS sequence"/>
</dbReference>
<gene>
    <name evidence="1" type="ORF">BN961_02904</name>
</gene>
<evidence type="ECO:0000313" key="1">
    <source>
        <dbReference type="EMBL" id="CEG09478.1"/>
    </source>
</evidence>
<keyword evidence="2" id="KW-1185">Reference proteome</keyword>
<evidence type="ECO:0000313" key="2">
    <source>
        <dbReference type="Proteomes" id="UP000035762"/>
    </source>
</evidence>
<accession>A0A090N841</accession>